<gene>
    <name evidence="1" type="ordered locus">Q7A_2773</name>
</gene>
<reference evidence="1 2" key="2">
    <citation type="journal article" date="2013" name="Int. J. Syst. Evol. Microbiol.">
        <title>Methylophaga nitratireducenticrescens sp. nov. and Methylophaga frappieri sp. nov., isolated from the biofilm of the methanol-fed denitrification system treating the seawater at the Montreal Biodome.</title>
        <authorList>
            <person name="Villeneuve C."/>
            <person name="Martineau C."/>
            <person name="Mauffrey F."/>
            <person name="Villemur R."/>
        </authorList>
    </citation>
    <scope>NUCLEOTIDE SEQUENCE [LARGE SCALE GENOMIC DNA]</scope>
    <source>
        <strain evidence="1 2">JAM1</strain>
    </source>
</reference>
<dbReference type="AlphaFoldDB" id="I1XME0"/>
<dbReference type="Pfam" id="PF19540">
    <property type="entry name" value="DUF6064"/>
    <property type="match status" value="1"/>
</dbReference>
<dbReference type="HOGENOM" id="CLU_102141_0_0_6"/>
<dbReference type="STRING" id="754476.Q7A_2773"/>
<protein>
    <submittedName>
        <fullName evidence="1">Uncharacterized protein</fullName>
    </submittedName>
</protein>
<dbReference type="InterPro" id="IPR045708">
    <property type="entry name" value="DUF6064"/>
</dbReference>
<sequence length="223" mass="24482">MNTWSSYTLQDFIPFTADIYFRLLERMSETFWPLHLMTLALGVAAVWLALKNRTRLASVLMAAVWGFVGFAFFIQRYAELNWAGGYIGYCFLAQATLLLLIALTGVGFGSRPRKSPATDIGVAIALVGLIGLPLVTPFTGGSWFRAEVFGIHADPTAITTLGLLLIMFRGWGLWLIAIIPALWLLISGLTLWVLGAPSAIVLFIVLAIGLIGLVWKSVEYRSV</sequence>
<reference evidence="1 2" key="1">
    <citation type="journal article" date="2012" name="J. Bacteriol.">
        <title>Complete genome sequences of Methylophaga sp. strain JAM1 and Methylophaga sp. strain JAM7.</title>
        <authorList>
            <person name="Villeneuve C."/>
            <person name="Martineau C."/>
            <person name="Mauffrey F."/>
            <person name="Villemur R."/>
        </authorList>
    </citation>
    <scope>NUCLEOTIDE SEQUENCE [LARGE SCALE GENOMIC DNA]</scope>
    <source>
        <strain evidence="1 2">JAM1</strain>
    </source>
</reference>
<dbReference type="OrthoDB" id="581693at2"/>
<organism evidence="1 2">
    <name type="scientific">Methylophaga nitratireducenticrescens</name>
    <dbReference type="NCBI Taxonomy" id="754476"/>
    <lineage>
        <taxon>Bacteria</taxon>
        <taxon>Pseudomonadati</taxon>
        <taxon>Pseudomonadota</taxon>
        <taxon>Gammaproteobacteria</taxon>
        <taxon>Thiotrichales</taxon>
        <taxon>Piscirickettsiaceae</taxon>
        <taxon>Methylophaga</taxon>
    </lineage>
</organism>
<proteinExistence type="predicted"/>
<dbReference type="eggNOG" id="ENOG5032RXT">
    <property type="taxonomic scope" value="Bacteria"/>
</dbReference>
<dbReference type="RefSeq" id="WP_014707920.1">
    <property type="nucleotide sequence ID" value="NC_017857.3"/>
</dbReference>
<dbReference type="KEGG" id="mej:Q7A_2773"/>
<dbReference type="EMBL" id="CP003390">
    <property type="protein sequence ID" value="AFI85559.1"/>
    <property type="molecule type" value="Genomic_DNA"/>
</dbReference>
<name>I1XME0_METNJ</name>
<evidence type="ECO:0000313" key="1">
    <source>
        <dbReference type="EMBL" id="AFI85559.1"/>
    </source>
</evidence>
<keyword evidence="2" id="KW-1185">Reference proteome</keyword>
<dbReference type="Proteomes" id="UP000009144">
    <property type="component" value="Chromosome"/>
</dbReference>
<accession>I1XME0</accession>
<evidence type="ECO:0000313" key="2">
    <source>
        <dbReference type="Proteomes" id="UP000009144"/>
    </source>
</evidence>
<dbReference type="PATRIC" id="fig|754476.3.peg.2720"/>